<dbReference type="InterPro" id="IPR032259">
    <property type="entry name" value="HIBYL-CoA-H"/>
</dbReference>
<dbReference type="GO" id="GO:0006574">
    <property type="term" value="P:L-valine catabolic process"/>
    <property type="evidence" value="ECO:0007669"/>
    <property type="project" value="TreeGrafter"/>
</dbReference>
<dbReference type="EMBL" id="HBNR01016462">
    <property type="protein sequence ID" value="CAE4571215.1"/>
    <property type="molecule type" value="Transcribed_RNA"/>
</dbReference>
<dbReference type="PANTHER" id="PTHR43176">
    <property type="entry name" value="3-HYDROXYISOBUTYRYL-COA HYDROLASE-RELATED"/>
    <property type="match status" value="1"/>
</dbReference>
<protein>
    <recommendedName>
        <fullName evidence="2">3-hydroxyisobutyryl-CoA hydrolase</fullName>
        <ecNumber evidence="2">3.1.2.4</ecNumber>
    </recommendedName>
</protein>
<organism evidence="5">
    <name type="scientific">Alexandrium monilatum</name>
    <dbReference type="NCBI Taxonomy" id="311494"/>
    <lineage>
        <taxon>Eukaryota</taxon>
        <taxon>Sar</taxon>
        <taxon>Alveolata</taxon>
        <taxon>Dinophyceae</taxon>
        <taxon>Gonyaulacales</taxon>
        <taxon>Pyrocystaceae</taxon>
        <taxon>Alexandrium</taxon>
    </lineage>
</organism>
<feature type="domain" description="Enoyl-CoA hydratase/isomerase" evidence="4">
    <location>
        <begin position="79"/>
        <end position="419"/>
    </location>
</feature>
<dbReference type="InterPro" id="IPR045004">
    <property type="entry name" value="ECH_dom"/>
</dbReference>
<evidence type="ECO:0000256" key="3">
    <source>
        <dbReference type="ARBA" id="ARBA00022801"/>
    </source>
</evidence>
<comment type="catalytic activity">
    <reaction evidence="1">
        <text>3-hydroxy-2-methylpropanoyl-CoA + H2O = 3-hydroxy-2-methylpropanoate + CoA + H(+)</text>
        <dbReference type="Rhea" id="RHEA:20888"/>
        <dbReference type="ChEBI" id="CHEBI:11805"/>
        <dbReference type="ChEBI" id="CHEBI:15377"/>
        <dbReference type="ChEBI" id="CHEBI:15378"/>
        <dbReference type="ChEBI" id="CHEBI:57287"/>
        <dbReference type="ChEBI" id="CHEBI:57340"/>
        <dbReference type="EC" id="3.1.2.4"/>
    </reaction>
</comment>
<gene>
    <name evidence="5" type="ORF">AMON00008_LOCUS10834</name>
</gene>
<dbReference type="AlphaFoldDB" id="A0A7S4Q494"/>
<keyword evidence="3" id="KW-0378">Hydrolase</keyword>
<evidence type="ECO:0000256" key="1">
    <source>
        <dbReference type="ARBA" id="ARBA00001709"/>
    </source>
</evidence>
<name>A0A7S4Q494_9DINO</name>
<dbReference type="Gene3D" id="3.90.226.10">
    <property type="entry name" value="2-enoyl-CoA Hydratase, Chain A, domain 1"/>
    <property type="match status" value="1"/>
</dbReference>
<proteinExistence type="predicted"/>
<accession>A0A7S4Q494</accession>
<evidence type="ECO:0000259" key="4">
    <source>
        <dbReference type="Pfam" id="PF16113"/>
    </source>
</evidence>
<reference evidence="5" key="1">
    <citation type="submission" date="2021-01" db="EMBL/GenBank/DDBJ databases">
        <authorList>
            <person name="Corre E."/>
            <person name="Pelletier E."/>
            <person name="Niang G."/>
            <person name="Scheremetjew M."/>
            <person name="Finn R."/>
            <person name="Kale V."/>
            <person name="Holt S."/>
            <person name="Cochrane G."/>
            <person name="Meng A."/>
            <person name="Brown T."/>
            <person name="Cohen L."/>
        </authorList>
    </citation>
    <scope>NUCLEOTIDE SEQUENCE</scope>
    <source>
        <strain evidence="5">CCMP3105</strain>
    </source>
</reference>
<dbReference type="CDD" id="cd06558">
    <property type="entry name" value="crotonase-like"/>
    <property type="match status" value="1"/>
</dbReference>
<dbReference type="InterPro" id="IPR029045">
    <property type="entry name" value="ClpP/crotonase-like_dom_sf"/>
</dbReference>
<dbReference type="SUPFAM" id="SSF52096">
    <property type="entry name" value="ClpP/crotonase"/>
    <property type="match status" value="1"/>
</dbReference>
<evidence type="ECO:0000256" key="2">
    <source>
        <dbReference type="ARBA" id="ARBA00011915"/>
    </source>
</evidence>
<dbReference type="PANTHER" id="PTHR43176:SF3">
    <property type="entry name" value="3-HYDROXYISOBUTYRYL-COA HYDROLASE, MITOCHONDRIAL"/>
    <property type="match status" value="1"/>
</dbReference>
<dbReference type="GO" id="GO:0003860">
    <property type="term" value="F:3-hydroxyisobutyryl-CoA hydrolase activity"/>
    <property type="evidence" value="ECO:0007669"/>
    <property type="project" value="UniProtKB-EC"/>
</dbReference>
<dbReference type="EC" id="3.1.2.4" evidence="2"/>
<dbReference type="Pfam" id="PF16113">
    <property type="entry name" value="ECH_2"/>
    <property type="match status" value="1"/>
</dbReference>
<sequence length="433" mass="46166">MRHTASLCLRARVAGATGPVRKWRPHWRFAASTPAGTRQAPDAPWGRPLGLPATKPRSFAAQTAAESLMRLECGDGGVAKLTLTRPKKLNSLSLPMISELKECYAELVASGTRCLLLAGEGRAFCAGGDVAEVREGVLTGNSTPADFFYDEYVLDYDIAMLRERHGILQVAVWDGIVMGGGVGLSIHSPIRIATEKTMFAMPETGIGLFPDVGTTWALPRLSSGVAMGTFLGLTGQRLYAADCLRAGIATHFCPSDKLADVEAGLRALGEKASDMEAASAAIAAAAGGAVPDTAKASLEANSAAIERCFGGASSAEDIVSRLEAEGTEWAAGVLKALRRMSPTSVKISLEAISRHKHATVTLKDAITMEYRMSQWCMRPQPDADFCEGIRAVLVDRDNKPCWEPGRIEDVSDERVAGFFAPLQPGHPRGELQL</sequence>
<evidence type="ECO:0000313" key="5">
    <source>
        <dbReference type="EMBL" id="CAE4571215.1"/>
    </source>
</evidence>
<dbReference type="NCBIfam" id="NF004127">
    <property type="entry name" value="PRK05617.1"/>
    <property type="match status" value="1"/>
</dbReference>